<gene>
    <name evidence="12" type="ORF">F8O02_04125</name>
</gene>
<name>A0A7C8BNW7_9MICO</name>
<protein>
    <recommendedName>
        <fullName evidence="4">Prephenate dehydrogenase</fullName>
        <ecNumber evidence="3">1.3.1.12</ecNumber>
    </recommendedName>
</protein>
<dbReference type="GO" id="GO:0070403">
    <property type="term" value="F:NAD+ binding"/>
    <property type="evidence" value="ECO:0007669"/>
    <property type="project" value="InterPro"/>
</dbReference>
<evidence type="ECO:0000259" key="11">
    <source>
        <dbReference type="PROSITE" id="PS51671"/>
    </source>
</evidence>
<dbReference type="PANTHER" id="PTHR21363:SF0">
    <property type="entry name" value="PREPHENATE DEHYDROGENASE [NADP(+)]"/>
    <property type="match status" value="1"/>
</dbReference>
<dbReference type="Gene3D" id="3.40.50.720">
    <property type="entry name" value="NAD(P)-binding Rossmann-like Domain"/>
    <property type="match status" value="1"/>
</dbReference>
<reference evidence="12 13" key="1">
    <citation type="submission" date="2019-09" db="EMBL/GenBank/DDBJ databases">
        <title>Phylogeny of genus Pseudoclavibacter and closely related genus.</title>
        <authorList>
            <person name="Li Y."/>
        </authorList>
    </citation>
    <scope>NUCLEOTIDE SEQUENCE [LARGE SCALE GENOMIC DNA]</scope>
    <source>
        <strain evidence="12 13">JCM 16921</strain>
    </source>
</reference>
<dbReference type="UniPathway" id="UPA00122">
    <property type="reaction ID" value="UER00961"/>
</dbReference>
<dbReference type="Gene3D" id="3.30.70.260">
    <property type="match status" value="1"/>
</dbReference>
<dbReference type="PROSITE" id="PS51671">
    <property type="entry name" value="ACT"/>
    <property type="match status" value="1"/>
</dbReference>
<keyword evidence="8" id="KW-0028">Amino-acid biosynthesis</keyword>
<evidence type="ECO:0000256" key="2">
    <source>
        <dbReference type="ARBA" id="ARBA00007964"/>
    </source>
</evidence>
<dbReference type="InterPro" id="IPR008927">
    <property type="entry name" value="6-PGluconate_DH-like_C_sf"/>
</dbReference>
<dbReference type="InterPro" id="IPR050812">
    <property type="entry name" value="Preph/Arog_dehydrog"/>
</dbReference>
<dbReference type="SUPFAM" id="SSF48179">
    <property type="entry name" value="6-phosphogluconate dehydrogenase C-terminal domain-like"/>
    <property type="match status" value="1"/>
</dbReference>
<comment type="pathway">
    <text evidence="1">Amino-acid biosynthesis; L-tyrosine biosynthesis; (4-hydroxyphenyl)pyruvate from prephenate (NAD(+) route): step 1/1.</text>
</comment>
<dbReference type="RefSeq" id="WP_158035963.1">
    <property type="nucleotide sequence ID" value="NZ_BAAAZV010000003.1"/>
</dbReference>
<dbReference type="PANTHER" id="PTHR21363">
    <property type="entry name" value="PREPHENATE DEHYDROGENASE"/>
    <property type="match status" value="1"/>
</dbReference>
<dbReference type="Proteomes" id="UP000481339">
    <property type="component" value="Unassembled WGS sequence"/>
</dbReference>
<organism evidence="12 13">
    <name type="scientific">Pseudoclavibacter caeni</name>
    <dbReference type="NCBI Taxonomy" id="908846"/>
    <lineage>
        <taxon>Bacteria</taxon>
        <taxon>Bacillati</taxon>
        <taxon>Actinomycetota</taxon>
        <taxon>Actinomycetes</taxon>
        <taxon>Micrococcales</taxon>
        <taxon>Microbacteriaceae</taxon>
        <taxon>Pseudoclavibacter</taxon>
    </lineage>
</organism>
<dbReference type="NCBIfam" id="NF005112">
    <property type="entry name" value="PRK06545.2-4"/>
    <property type="match status" value="1"/>
</dbReference>
<keyword evidence="6 12" id="KW-0560">Oxidoreductase</keyword>
<dbReference type="InterPro" id="IPR046825">
    <property type="entry name" value="PDH_C"/>
</dbReference>
<feature type="domain" description="Prephenate/arogenate dehydrogenase" evidence="10">
    <location>
        <begin position="12"/>
        <end position="293"/>
    </location>
</feature>
<dbReference type="Pfam" id="PF20463">
    <property type="entry name" value="PDH_C"/>
    <property type="match status" value="1"/>
</dbReference>
<dbReference type="InterPro" id="IPR002912">
    <property type="entry name" value="ACT_dom"/>
</dbReference>
<dbReference type="OrthoDB" id="9802008at2"/>
<dbReference type="GO" id="GO:0008977">
    <property type="term" value="F:prephenate dehydrogenase (NAD+) activity"/>
    <property type="evidence" value="ECO:0007669"/>
    <property type="project" value="UniProtKB-EC"/>
</dbReference>
<evidence type="ECO:0000256" key="4">
    <source>
        <dbReference type="ARBA" id="ARBA00016891"/>
    </source>
</evidence>
<accession>A0A7C8BNW7</accession>
<dbReference type="GO" id="GO:0006571">
    <property type="term" value="P:tyrosine biosynthetic process"/>
    <property type="evidence" value="ECO:0007669"/>
    <property type="project" value="UniProtKB-UniPathway"/>
</dbReference>
<proteinExistence type="inferred from homology"/>
<sequence length="364" mass="38427">MGISQELARTPSPVLVVGTGLLGASIGLALAQRGVDVLLSDVSPSALALAADYGAGRPVTVTDRPVLVVVAVPPELTADVVAEQLRRHPDAVVTDVASVKFQILARLEAAGADLDRYLGSHPMAGRERGGPIAARADLFQGQPWVIAEHPRMTPRALELVERVALDVGAVPVHLDPAEHDRAVALVSHVPQVVATLLAGRLLDGTPSQLALAGGGLRDTTRIAASDPGLWLQILAANAPAVGDILQALRDDLDRVLGALADVDAPGARRTLTEVFLHGNEGVRRIPGKHGTDATYTDLVVFVADRPGELARLFQEIGEIGVNIEDLRLEHSPRAQFGLAEVSVLPERAEELARALGERGWQLSR</sequence>
<feature type="domain" description="ACT" evidence="11">
    <location>
        <begin position="297"/>
        <end position="364"/>
    </location>
</feature>
<keyword evidence="5" id="KW-0827">Tyrosine biosynthesis</keyword>
<dbReference type="Gene3D" id="1.10.3660.10">
    <property type="entry name" value="6-phosphogluconate dehydrogenase C-terminal like domain"/>
    <property type="match status" value="1"/>
</dbReference>
<dbReference type="Pfam" id="PF02153">
    <property type="entry name" value="PDH_N"/>
    <property type="match status" value="1"/>
</dbReference>
<evidence type="ECO:0000259" key="10">
    <source>
        <dbReference type="PROSITE" id="PS51176"/>
    </source>
</evidence>
<evidence type="ECO:0000256" key="5">
    <source>
        <dbReference type="ARBA" id="ARBA00022498"/>
    </source>
</evidence>
<comment type="similarity">
    <text evidence="2">Belongs to the prephenate/arogenate dehydrogenase family.</text>
</comment>
<keyword evidence="8" id="KW-0057">Aromatic amino acid biosynthesis</keyword>
<evidence type="ECO:0000256" key="3">
    <source>
        <dbReference type="ARBA" id="ARBA00012068"/>
    </source>
</evidence>
<evidence type="ECO:0000313" key="13">
    <source>
        <dbReference type="Proteomes" id="UP000481339"/>
    </source>
</evidence>
<dbReference type="PROSITE" id="PS51176">
    <property type="entry name" value="PDH_ADH"/>
    <property type="match status" value="1"/>
</dbReference>
<dbReference type="EC" id="1.3.1.12" evidence="3"/>
<dbReference type="AlphaFoldDB" id="A0A7C8BNW7"/>
<evidence type="ECO:0000256" key="9">
    <source>
        <dbReference type="ARBA" id="ARBA00049260"/>
    </source>
</evidence>
<dbReference type="GO" id="GO:0004665">
    <property type="term" value="F:prephenate dehydrogenase (NADP+) activity"/>
    <property type="evidence" value="ECO:0007669"/>
    <property type="project" value="InterPro"/>
</dbReference>
<evidence type="ECO:0000256" key="1">
    <source>
        <dbReference type="ARBA" id="ARBA00005067"/>
    </source>
</evidence>
<keyword evidence="13" id="KW-1185">Reference proteome</keyword>
<evidence type="ECO:0000256" key="8">
    <source>
        <dbReference type="ARBA" id="ARBA00023141"/>
    </source>
</evidence>
<dbReference type="NCBIfam" id="NF005111">
    <property type="entry name" value="PRK06545.2-3"/>
    <property type="match status" value="1"/>
</dbReference>
<dbReference type="InterPro" id="IPR046826">
    <property type="entry name" value="PDH_N"/>
</dbReference>
<dbReference type="InterPro" id="IPR036291">
    <property type="entry name" value="NAD(P)-bd_dom_sf"/>
</dbReference>
<dbReference type="SUPFAM" id="SSF55021">
    <property type="entry name" value="ACT-like"/>
    <property type="match status" value="1"/>
</dbReference>
<dbReference type="InterPro" id="IPR045865">
    <property type="entry name" value="ACT-like_dom_sf"/>
</dbReference>
<dbReference type="SUPFAM" id="SSF51735">
    <property type="entry name" value="NAD(P)-binding Rossmann-fold domains"/>
    <property type="match status" value="1"/>
</dbReference>
<comment type="catalytic activity">
    <reaction evidence="9">
        <text>prephenate + NAD(+) = 3-(4-hydroxyphenyl)pyruvate + CO2 + NADH</text>
        <dbReference type="Rhea" id="RHEA:13869"/>
        <dbReference type="ChEBI" id="CHEBI:16526"/>
        <dbReference type="ChEBI" id="CHEBI:29934"/>
        <dbReference type="ChEBI" id="CHEBI:36242"/>
        <dbReference type="ChEBI" id="CHEBI:57540"/>
        <dbReference type="ChEBI" id="CHEBI:57945"/>
        <dbReference type="EC" id="1.3.1.12"/>
    </reaction>
</comment>
<keyword evidence="7" id="KW-0520">NAD</keyword>
<evidence type="ECO:0000256" key="7">
    <source>
        <dbReference type="ARBA" id="ARBA00023027"/>
    </source>
</evidence>
<dbReference type="InterPro" id="IPR003099">
    <property type="entry name" value="Prephen_DH"/>
</dbReference>
<evidence type="ECO:0000313" key="12">
    <source>
        <dbReference type="EMBL" id="KAB1633041.1"/>
    </source>
</evidence>
<evidence type="ECO:0000256" key="6">
    <source>
        <dbReference type="ARBA" id="ARBA00023002"/>
    </source>
</evidence>
<comment type="caution">
    <text evidence="12">The sequence shown here is derived from an EMBL/GenBank/DDBJ whole genome shotgun (WGS) entry which is preliminary data.</text>
</comment>
<dbReference type="EMBL" id="WBKA01000002">
    <property type="protein sequence ID" value="KAB1633041.1"/>
    <property type="molecule type" value="Genomic_DNA"/>
</dbReference>